<keyword evidence="3" id="KW-1185">Reference proteome</keyword>
<evidence type="ECO:0000313" key="2">
    <source>
        <dbReference type="EMBL" id="GGZ51530.1"/>
    </source>
</evidence>
<feature type="region of interest" description="Disordered" evidence="1">
    <location>
        <begin position="111"/>
        <end position="130"/>
    </location>
</feature>
<name>A0ABQ3BS51_9ACTN</name>
<dbReference type="EMBL" id="BMUW01000004">
    <property type="protein sequence ID" value="GGZ51530.1"/>
    <property type="molecule type" value="Genomic_DNA"/>
</dbReference>
<proteinExistence type="predicted"/>
<accession>A0ABQ3BS51</accession>
<gene>
    <name evidence="2" type="ORF">GCM10010328_27720</name>
</gene>
<organism evidence="2 3">
    <name type="scientific">Streptomyces rubiginosohelvolus</name>
    <dbReference type="NCBI Taxonomy" id="67362"/>
    <lineage>
        <taxon>Bacteria</taxon>
        <taxon>Bacillati</taxon>
        <taxon>Actinomycetota</taxon>
        <taxon>Actinomycetes</taxon>
        <taxon>Kitasatosporales</taxon>
        <taxon>Streptomycetaceae</taxon>
        <taxon>Streptomyces</taxon>
    </lineage>
</organism>
<reference evidence="3" key="1">
    <citation type="journal article" date="2019" name="Int. J. Syst. Evol. Microbiol.">
        <title>The Global Catalogue of Microorganisms (GCM) 10K type strain sequencing project: providing services to taxonomists for standard genome sequencing and annotation.</title>
        <authorList>
            <consortium name="The Broad Institute Genomics Platform"/>
            <consortium name="The Broad Institute Genome Sequencing Center for Infectious Disease"/>
            <person name="Wu L."/>
            <person name="Ma J."/>
        </authorList>
    </citation>
    <scope>NUCLEOTIDE SEQUENCE [LARGE SCALE GENOMIC DNA]</scope>
    <source>
        <strain evidence="3">JCM 4602</strain>
    </source>
</reference>
<evidence type="ECO:0000256" key="1">
    <source>
        <dbReference type="SAM" id="MobiDB-lite"/>
    </source>
</evidence>
<protein>
    <recommendedName>
        <fullName evidence="4">HNH endonuclease</fullName>
    </recommendedName>
</protein>
<evidence type="ECO:0008006" key="4">
    <source>
        <dbReference type="Google" id="ProtNLM"/>
    </source>
</evidence>
<sequence length="268" mass="28603">MTDTTARDAAIQAVKDHPSTTFMAPYESLADAVLTAATPLIRTQTFRDGARIVESLPLDTAVMAFGGVVAEAYRRALNAAAAVLAERAERPALGITAEEATANAVSNAATFGQPSKSFAPSQPETTHQGPDPFYGGLSTHVGTREKCTAPDCGPLDPEDEIRDAVLDLEAHLDEPELTKDPWLSMCHGDRLVHAGPDHENHPPIRVVDEPMSNGANADYIALMHPGVGRLLANLLHEIAEDHGPGLDNRQAIHQAAHKLATTINNRPQ</sequence>
<feature type="compositionally biased region" description="Polar residues" evidence="1">
    <location>
        <begin position="111"/>
        <end position="128"/>
    </location>
</feature>
<comment type="caution">
    <text evidence="2">The sequence shown here is derived from an EMBL/GenBank/DDBJ whole genome shotgun (WGS) entry which is preliminary data.</text>
</comment>
<evidence type="ECO:0000313" key="3">
    <source>
        <dbReference type="Proteomes" id="UP000624183"/>
    </source>
</evidence>
<dbReference type="Proteomes" id="UP000624183">
    <property type="component" value="Unassembled WGS sequence"/>
</dbReference>